<organism evidence="2 3">
    <name type="scientific">Choiromyces venosus 120613-1</name>
    <dbReference type="NCBI Taxonomy" id="1336337"/>
    <lineage>
        <taxon>Eukaryota</taxon>
        <taxon>Fungi</taxon>
        <taxon>Dikarya</taxon>
        <taxon>Ascomycota</taxon>
        <taxon>Pezizomycotina</taxon>
        <taxon>Pezizomycetes</taxon>
        <taxon>Pezizales</taxon>
        <taxon>Tuberaceae</taxon>
        <taxon>Choiromyces</taxon>
    </lineage>
</organism>
<feature type="transmembrane region" description="Helical" evidence="1">
    <location>
        <begin position="363"/>
        <end position="383"/>
    </location>
</feature>
<feature type="transmembrane region" description="Helical" evidence="1">
    <location>
        <begin position="337"/>
        <end position="357"/>
    </location>
</feature>
<reference evidence="2 3" key="1">
    <citation type="journal article" date="2018" name="Nat. Ecol. Evol.">
        <title>Pezizomycetes genomes reveal the molecular basis of ectomycorrhizal truffle lifestyle.</title>
        <authorList>
            <person name="Murat C."/>
            <person name="Payen T."/>
            <person name="Noel B."/>
            <person name="Kuo A."/>
            <person name="Morin E."/>
            <person name="Chen J."/>
            <person name="Kohler A."/>
            <person name="Krizsan K."/>
            <person name="Balestrini R."/>
            <person name="Da Silva C."/>
            <person name="Montanini B."/>
            <person name="Hainaut M."/>
            <person name="Levati E."/>
            <person name="Barry K.W."/>
            <person name="Belfiori B."/>
            <person name="Cichocki N."/>
            <person name="Clum A."/>
            <person name="Dockter R.B."/>
            <person name="Fauchery L."/>
            <person name="Guy J."/>
            <person name="Iotti M."/>
            <person name="Le Tacon F."/>
            <person name="Lindquist E.A."/>
            <person name="Lipzen A."/>
            <person name="Malagnac F."/>
            <person name="Mello A."/>
            <person name="Molinier V."/>
            <person name="Miyauchi S."/>
            <person name="Poulain J."/>
            <person name="Riccioni C."/>
            <person name="Rubini A."/>
            <person name="Sitrit Y."/>
            <person name="Splivallo R."/>
            <person name="Traeger S."/>
            <person name="Wang M."/>
            <person name="Zifcakova L."/>
            <person name="Wipf D."/>
            <person name="Zambonelli A."/>
            <person name="Paolocci F."/>
            <person name="Nowrousian M."/>
            <person name="Ottonello S."/>
            <person name="Baldrian P."/>
            <person name="Spatafora J.W."/>
            <person name="Henrissat B."/>
            <person name="Nagy L.G."/>
            <person name="Aury J.M."/>
            <person name="Wincker P."/>
            <person name="Grigoriev I.V."/>
            <person name="Bonfante P."/>
            <person name="Martin F.M."/>
        </authorList>
    </citation>
    <scope>NUCLEOTIDE SEQUENCE [LARGE SCALE GENOMIC DNA]</scope>
    <source>
        <strain evidence="2 3">120613-1</strain>
    </source>
</reference>
<name>A0A3N4JQA1_9PEZI</name>
<gene>
    <name evidence="2" type="ORF">L873DRAFT_770121</name>
</gene>
<keyword evidence="1" id="KW-0472">Membrane</keyword>
<dbReference type="EMBL" id="ML120379">
    <property type="protein sequence ID" value="RPB00490.1"/>
    <property type="molecule type" value="Genomic_DNA"/>
</dbReference>
<accession>A0A3N4JQA1</accession>
<evidence type="ECO:0000256" key="1">
    <source>
        <dbReference type="SAM" id="Phobius"/>
    </source>
</evidence>
<evidence type="ECO:0000313" key="3">
    <source>
        <dbReference type="Proteomes" id="UP000276215"/>
    </source>
</evidence>
<keyword evidence="3" id="KW-1185">Reference proteome</keyword>
<sequence>MKWVLNGFPVVEILRDGDNSGDREPIDDSYGYCPRDGPHAHIMTINSFFFDHIEQAYREGVELDATIFMLFATVAHEFGHYLNGCWWIGGAQDAYFRTPRGIRYLVQLAQSEDSQHPKYDPYQLLDGEMGQVIEWLIFGFMIDMPSSLRHVICDHVFLTGWGSYPGRSVRLNNWACRTLMKTRPHLRLPGTEIRIFAENLKREEENYLAQQDLTDTGSDEYGEDTMDTSNNEYEDAIILGDPPDVISLRSGVDIPNSARGKSFRNAFVQLEVEIERARARRRPRRIHRRAISCGLGMDGWNSEPDARLHNNLHWRTDEVAPSATGLLPILPNFDLRIIMVGYIFLCIASDYGLKMIWPMFTSAYSSILTAIIMILGIFSVRILDPLMTRPNSML</sequence>
<protein>
    <submittedName>
        <fullName evidence="2">Uncharacterized protein</fullName>
    </submittedName>
</protein>
<evidence type="ECO:0000313" key="2">
    <source>
        <dbReference type="EMBL" id="RPB00490.1"/>
    </source>
</evidence>
<proteinExistence type="predicted"/>
<keyword evidence="1" id="KW-1133">Transmembrane helix</keyword>
<dbReference type="AlphaFoldDB" id="A0A3N4JQA1"/>
<dbReference type="OrthoDB" id="5314485at2759"/>
<keyword evidence="1" id="KW-0812">Transmembrane</keyword>
<dbReference type="Proteomes" id="UP000276215">
    <property type="component" value="Unassembled WGS sequence"/>
</dbReference>